<feature type="compositionally biased region" description="Basic and acidic residues" evidence="6">
    <location>
        <begin position="397"/>
        <end position="411"/>
    </location>
</feature>
<dbReference type="InterPro" id="IPR048258">
    <property type="entry name" value="Cyclins_cyclin-box"/>
</dbReference>
<evidence type="ECO:0000256" key="2">
    <source>
        <dbReference type="ARBA" id="ARBA00022618"/>
    </source>
</evidence>
<dbReference type="RefSeq" id="XP_006666365.1">
    <property type="nucleotide sequence ID" value="XM_006666302.1"/>
</dbReference>
<dbReference type="Gene3D" id="1.10.472.10">
    <property type="entry name" value="Cyclin-like"/>
    <property type="match status" value="2"/>
</dbReference>
<dbReference type="CDD" id="cd20512">
    <property type="entry name" value="CYCLIN_CLBs_yeast_rpt2"/>
    <property type="match status" value="1"/>
</dbReference>
<evidence type="ECO:0000313" key="10">
    <source>
        <dbReference type="Proteomes" id="UP000001610"/>
    </source>
</evidence>
<evidence type="ECO:0000313" key="9">
    <source>
        <dbReference type="EMBL" id="EGX96488.1"/>
    </source>
</evidence>
<dbReference type="OMA" id="WSTRGIL"/>
<dbReference type="PROSITE" id="PS00292">
    <property type="entry name" value="CYCLINS"/>
    <property type="match status" value="1"/>
</dbReference>
<feature type="domain" description="Cyclin-like" evidence="7">
    <location>
        <begin position="466"/>
        <end position="550"/>
    </location>
</feature>
<dbReference type="KEGG" id="cmt:CCM_01145"/>
<dbReference type="InterPro" id="IPR036915">
    <property type="entry name" value="Cyclin-like_sf"/>
</dbReference>
<feature type="region of interest" description="Disordered" evidence="6">
    <location>
        <begin position="332"/>
        <end position="417"/>
    </location>
</feature>
<dbReference type="STRING" id="983644.G3J3G0"/>
<name>G3J3G0_CORMM</name>
<keyword evidence="4" id="KW-0131">Cell cycle</keyword>
<accession>G3J3G0</accession>
<feature type="compositionally biased region" description="Basic and acidic residues" evidence="6">
    <location>
        <begin position="350"/>
        <end position="362"/>
    </location>
</feature>
<gene>
    <name evidence="9" type="ORF">CCM_01145</name>
</gene>
<evidence type="ECO:0000259" key="7">
    <source>
        <dbReference type="SMART" id="SM00385"/>
    </source>
</evidence>
<dbReference type="Pfam" id="PF00134">
    <property type="entry name" value="Cyclin_N"/>
    <property type="match status" value="1"/>
</dbReference>
<dbReference type="VEuPathDB" id="FungiDB:CCM_01145"/>
<dbReference type="InterPro" id="IPR013763">
    <property type="entry name" value="Cyclin-like_dom"/>
</dbReference>
<evidence type="ECO:0000259" key="8">
    <source>
        <dbReference type="SMART" id="SM01332"/>
    </source>
</evidence>
<dbReference type="InterPro" id="IPR004367">
    <property type="entry name" value="Cyclin_C-dom"/>
</dbReference>
<evidence type="ECO:0000256" key="3">
    <source>
        <dbReference type="ARBA" id="ARBA00023127"/>
    </source>
</evidence>
<dbReference type="InParanoid" id="G3J3G0"/>
<evidence type="ECO:0000256" key="5">
    <source>
        <dbReference type="RuleBase" id="RU000383"/>
    </source>
</evidence>
<reference evidence="9 10" key="1">
    <citation type="journal article" date="2011" name="Genome Biol.">
        <title>Genome sequence of the insect pathogenic fungus Cordyceps militaris, a valued traditional Chinese medicine.</title>
        <authorList>
            <person name="Zheng P."/>
            <person name="Xia Y."/>
            <person name="Xiao G."/>
            <person name="Xiong C."/>
            <person name="Hu X."/>
            <person name="Zhang S."/>
            <person name="Zheng H."/>
            <person name="Huang Y."/>
            <person name="Zhou Y."/>
            <person name="Wang S."/>
            <person name="Zhao G.P."/>
            <person name="Liu X."/>
            <person name="St Leger R.J."/>
            <person name="Wang C."/>
        </authorList>
    </citation>
    <scope>NUCLEOTIDE SEQUENCE [LARGE SCALE GENOMIC DNA]</scope>
    <source>
        <strain evidence="9 10">CM01</strain>
    </source>
</reference>
<dbReference type="FunFam" id="1.10.472.10:FF:000005">
    <property type="entry name" value="G2/mitotic-specific cyclin B"/>
    <property type="match status" value="1"/>
</dbReference>
<dbReference type="OrthoDB" id="5590282at2759"/>
<dbReference type="GO" id="GO:0044772">
    <property type="term" value="P:mitotic cell cycle phase transition"/>
    <property type="evidence" value="ECO:0007669"/>
    <property type="project" value="UniProtKB-ARBA"/>
</dbReference>
<comment type="similarity">
    <text evidence="1">Belongs to the cyclin family. Cyclin AB subfamily.</text>
</comment>
<evidence type="ECO:0000256" key="6">
    <source>
        <dbReference type="SAM" id="MobiDB-lite"/>
    </source>
</evidence>
<dbReference type="GO" id="GO:0016538">
    <property type="term" value="F:cyclin-dependent protein serine/threonine kinase regulator activity"/>
    <property type="evidence" value="ECO:0007669"/>
    <property type="project" value="UniProtKB-ARBA"/>
</dbReference>
<organism evidence="9 10">
    <name type="scientific">Cordyceps militaris (strain CM01)</name>
    <name type="common">Caterpillar fungus</name>
    <dbReference type="NCBI Taxonomy" id="983644"/>
    <lineage>
        <taxon>Eukaryota</taxon>
        <taxon>Fungi</taxon>
        <taxon>Dikarya</taxon>
        <taxon>Ascomycota</taxon>
        <taxon>Pezizomycotina</taxon>
        <taxon>Sordariomycetes</taxon>
        <taxon>Hypocreomycetidae</taxon>
        <taxon>Hypocreales</taxon>
        <taxon>Cordycipitaceae</taxon>
        <taxon>Cordyceps</taxon>
    </lineage>
</organism>
<protein>
    <submittedName>
        <fullName evidence="9">G2/mitotic-specific cyclin-B</fullName>
    </submittedName>
</protein>
<feature type="domain" description="Cyclin C-terminal" evidence="8">
    <location>
        <begin position="559"/>
        <end position="673"/>
    </location>
</feature>
<dbReference type="SMART" id="SM01332">
    <property type="entry name" value="Cyclin_C"/>
    <property type="match status" value="1"/>
</dbReference>
<dbReference type="FunFam" id="1.10.472.10:FF:000001">
    <property type="entry name" value="G2/mitotic-specific cyclin"/>
    <property type="match status" value="1"/>
</dbReference>
<dbReference type="Proteomes" id="UP000001610">
    <property type="component" value="Unassembled WGS sequence"/>
</dbReference>
<dbReference type="InterPro" id="IPR006671">
    <property type="entry name" value="Cyclin_N"/>
</dbReference>
<keyword evidence="10" id="KW-1185">Reference proteome</keyword>
<dbReference type="PANTHER" id="PTHR10177">
    <property type="entry name" value="CYCLINS"/>
    <property type="match status" value="1"/>
</dbReference>
<proteinExistence type="inferred from homology"/>
<feature type="domain" description="Cyclin-like" evidence="7">
    <location>
        <begin position="563"/>
        <end position="644"/>
    </location>
</feature>
<dbReference type="GO" id="GO:0051301">
    <property type="term" value="P:cell division"/>
    <property type="evidence" value="ECO:0007669"/>
    <property type="project" value="UniProtKB-KW"/>
</dbReference>
<feature type="region of interest" description="Disordered" evidence="6">
    <location>
        <begin position="258"/>
        <end position="307"/>
    </location>
</feature>
<evidence type="ECO:0000256" key="4">
    <source>
        <dbReference type="ARBA" id="ARBA00023306"/>
    </source>
</evidence>
<dbReference type="GeneID" id="18163177"/>
<keyword evidence="3 5" id="KW-0195">Cyclin</keyword>
<sequence>MGKRFADIQSSTPQQFWLRHRVVGDPLREGQANKEAVARPLRLLTSYYSRRYVPCGTVASWDREQRASTGALILVFNIGNGGCKPVARSTHGPLVTVSVSPVDAVESSISLEKSKCVSYPRLLVGQRLCLTYLTGRCTWATKQPSGVANRASVPSKDSAELRRQNTSNALSCHLLDINITPSPYSQCSLLLGRPSLLPPSFLILFAAFAFASFFGQRHLLPLQLNLLSISRRQHSNRAVVTLPHLSPIQKAARTTRRAAVANENDENSNTRMTTRATKSVLGDEGRVTKGALQTKKPAVSAGTRSALNDLSNRARTESFAAKKAVGKGAFVSKVQPTTQKPTVRAASKAVPKEQPKRVEKRTIGSSGTSQKRKLSTQEKETLLEIAKEPATTTNPDIKLESKPSKYDHGPFDEIDDEDRDDPLMVAEYATEIFDYLRELERKAIPNPRYMRHQDELEWSTRGILVDWLIEVHTRFHLLPETLFLAVNIVDRFLSKKVIQLDNFQLVGITAMFIASKYEEVLSPYLTNFKRITNDGFTEEEILSAERFVLSTLDYDLSYPNPMNFLRRVSKADNYDIQSRTIGKYLTEISLLDHRFMAYPPSHVAAAAMYLSRLMLDRGVWDETLAHYAGYTEEELEPVVQLMVDYLARPVVHEAFFKKYANKKFLKASIISRQWAKKNAVLFGIMDIDLSLYHLDE</sequence>
<dbReference type="Pfam" id="PF02984">
    <property type="entry name" value="Cyclin_C"/>
    <property type="match status" value="1"/>
</dbReference>
<dbReference type="eggNOG" id="KOG0653">
    <property type="taxonomic scope" value="Eukaryota"/>
</dbReference>
<feature type="compositionally biased region" description="Basic and acidic residues" evidence="6">
    <location>
        <begin position="375"/>
        <end position="387"/>
    </location>
</feature>
<dbReference type="AlphaFoldDB" id="G3J3G0"/>
<dbReference type="SMART" id="SM00385">
    <property type="entry name" value="CYCLIN"/>
    <property type="match status" value="2"/>
</dbReference>
<dbReference type="CDD" id="cd20568">
    <property type="entry name" value="CYCLIN_CLBs_yeast_rpt1"/>
    <property type="match status" value="1"/>
</dbReference>
<evidence type="ECO:0000256" key="1">
    <source>
        <dbReference type="ARBA" id="ARBA00006955"/>
    </source>
</evidence>
<dbReference type="InterPro" id="IPR039361">
    <property type="entry name" value="Cyclin"/>
</dbReference>
<dbReference type="EMBL" id="JH126399">
    <property type="protein sequence ID" value="EGX96488.1"/>
    <property type="molecule type" value="Genomic_DNA"/>
</dbReference>
<feature type="compositionally biased region" description="Polar residues" evidence="6">
    <location>
        <begin position="267"/>
        <end position="277"/>
    </location>
</feature>
<keyword evidence="2" id="KW-0132">Cell division</keyword>
<dbReference type="SUPFAM" id="SSF47954">
    <property type="entry name" value="Cyclin-like"/>
    <property type="match status" value="2"/>
</dbReference>
<dbReference type="HOGENOM" id="CLU_020695_10_2_1"/>